<dbReference type="PANTHER" id="PTHR11575:SF24">
    <property type="entry name" value="5'-NUCLEOTIDASE"/>
    <property type="match status" value="1"/>
</dbReference>
<feature type="domain" description="TNase-like" evidence="8">
    <location>
        <begin position="355"/>
        <end position="496"/>
    </location>
</feature>
<evidence type="ECO:0000313" key="10">
    <source>
        <dbReference type="Proteomes" id="UP001075387"/>
    </source>
</evidence>
<evidence type="ECO:0000313" key="9">
    <source>
        <dbReference type="EMBL" id="MCY8510524.1"/>
    </source>
</evidence>
<dbReference type="GO" id="GO:0046872">
    <property type="term" value="F:metal ion binding"/>
    <property type="evidence" value="ECO:0007669"/>
    <property type="project" value="InterPro"/>
</dbReference>
<sequence length="1191" mass="129672">MMRRFLHVVLIMLFIFLNVMSAYEAVRAAEPAEVISVEKAIQQKEGQALVEGYTIGQAVSSQHYNLTSPFSNDYNVAIADSKNETSPNHILPVQIPSAFRSQFGLQTNPLLLGKKIAVQGELEHYFNTTGLKKVQSMVLKDDAESPPIEQPITIQEARVRMNQHVTIKGVVTANQNAIGGGKLSTFMQDDTGGINIYSAAPEKFPELKEGMDITVTGKIATYQGLTEIVPDTSGIRITQSNRPLPVPEPSTINELVNGSLGDQYEGRLVTVKAYISSIPNSQAGGGYNVTMIDNDHHAMTLRVMNETGIIDGLTENKWYEITGVLSRYQSLQLLPRKSADIKPLQEQPAPPSSEGEYETVVDRVVDGDTIHVKKPILGATKIRFVNVDTPETYHTPKNEADENQLRFGKKASDYLKTVLSPGDHITVKVGSEAKDSYGRLLGQVVTEIGSNVNLELVKNGYAPTYFIWPVENEEDYQEFQAAVANAKKEQKGIWNEADPLMEMPFEFRAREQGKGLTRYVGDSSNKTYVAPADWKQVAVENRIFFASEAEAESAGYKKKQTSPQKNIPLRILSMNDLHGKIDQQYQLDLDGDGTPDGTFGRMDYAAAYLKEKKAEKKNTLTVHAGDMIGGSSPVSSLLQDEPTIELMEDIGFDVGTVGNHEFDEGTDELMRMLKGGDHPKGTRGYDGQNFPLVCANCKMKSTGEPFLPAYDIINVEGIPVAFIGVVTQSAAGMVMPDGIKDIEFTDEVKAVNAAAEELKKKGIRAIAVLAHMSAEQNGSTITGESADLANKSDSEIDIIFAAHNHKVVNGEVNGKLIVQAFEYGKAIGVVDLEINKQTRDIVKKSAEIEYVDQSKKKPDASASAILSKYQALAEPIISEVVGEAAVDMEGGYSNDGDTPLGNLIADGMRAAMKTDFALMNGGGIREGLKKGPITWGDLYNIQPFGNVLTKLEIKGKDLREIINAQISPVFGPDYSISGFTYTWDKDTGKAVEIKMAAGTEIQPDATYTLTVNHFMATATGAKYHPIGLLGKHPVTGPEDLEATVEYVKSFEKPISYTKEGRIKLAEDSHAEDPVTEDPADSPGTDDPGKVNPTPGEEQPDLKETPGIAPVHQLPPAVISTFEEFTTETNQPATAAGRLNTLPLHKEGKESGSDPKLPDTSAGYYNFIVIGAALSLSGTYLYIRRKRSAATT</sequence>
<feature type="region of interest" description="Disordered" evidence="6">
    <location>
        <begin position="1065"/>
        <end position="1112"/>
    </location>
</feature>
<keyword evidence="7" id="KW-1133">Transmembrane helix</keyword>
<comment type="caution">
    <text evidence="9">The sequence shown here is derived from an EMBL/GenBank/DDBJ whole genome shotgun (WGS) entry which is preliminary data.</text>
</comment>
<dbReference type="InterPro" id="IPR006179">
    <property type="entry name" value="5_nucleotidase/apyrase"/>
</dbReference>
<evidence type="ECO:0000256" key="1">
    <source>
        <dbReference type="ARBA" id="ARBA00004168"/>
    </source>
</evidence>
<dbReference type="InterPro" id="IPR006146">
    <property type="entry name" value="5'-Nucleotdase_CS"/>
</dbReference>
<dbReference type="CDD" id="cd04486">
    <property type="entry name" value="YhcR_OBF_like"/>
    <property type="match status" value="1"/>
</dbReference>
<dbReference type="InterPro" id="IPR041831">
    <property type="entry name" value="YhcR_MPP"/>
</dbReference>
<dbReference type="Pfam" id="PF02872">
    <property type="entry name" value="5_nucleotid_C"/>
    <property type="match status" value="1"/>
</dbReference>
<dbReference type="PANTHER" id="PTHR11575">
    <property type="entry name" value="5'-NUCLEOTIDASE-RELATED"/>
    <property type="match status" value="1"/>
</dbReference>
<dbReference type="Pfam" id="PF00149">
    <property type="entry name" value="Metallophos"/>
    <property type="match status" value="1"/>
</dbReference>
<dbReference type="InterPro" id="IPR045939">
    <property type="entry name" value="YhcR_N"/>
</dbReference>
<dbReference type="Pfam" id="PF19886">
    <property type="entry name" value="DUF6359"/>
    <property type="match status" value="1"/>
</dbReference>
<name>A0AAP3CSV8_BACMO</name>
<organism evidence="9 10">
    <name type="scientific">Bacillus mojavensis</name>
    <dbReference type="NCBI Taxonomy" id="72360"/>
    <lineage>
        <taxon>Bacteria</taxon>
        <taxon>Bacillati</taxon>
        <taxon>Bacillota</taxon>
        <taxon>Bacilli</taxon>
        <taxon>Bacillales</taxon>
        <taxon>Bacillaceae</taxon>
        <taxon>Bacillus</taxon>
    </lineage>
</organism>
<dbReference type="Gene3D" id="3.90.780.10">
    <property type="entry name" value="5'-Nucleotidase, C-terminal domain"/>
    <property type="match status" value="1"/>
</dbReference>
<dbReference type="CDD" id="cd00175">
    <property type="entry name" value="SNc"/>
    <property type="match status" value="1"/>
</dbReference>
<evidence type="ECO:0000256" key="3">
    <source>
        <dbReference type="ARBA" id="ARBA00022525"/>
    </source>
</evidence>
<dbReference type="SUPFAM" id="SSF55816">
    <property type="entry name" value="5'-nucleotidase (syn. UDP-sugar hydrolase), C-terminal domain"/>
    <property type="match status" value="1"/>
</dbReference>
<comment type="subcellular location">
    <subcellularLocation>
        <location evidence="1">Secreted</location>
        <location evidence="1">Cell wall</location>
        <topology evidence="1">Peptidoglycan-anchor</topology>
    </subcellularLocation>
</comment>
<dbReference type="PROSITE" id="PS00786">
    <property type="entry name" value="5_NUCLEOTIDASE_2"/>
    <property type="match status" value="1"/>
</dbReference>
<feature type="compositionally biased region" description="Basic and acidic residues" evidence="6">
    <location>
        <begin position="1143"/>
        <end position="1156"/>
    </location>
</feature>
<proteinExistence type="predicted"/>
<feature type="region of interest" description="Disordered" evidence="6">
    <location>
        <begin position="1128"/>
        <end position="1157"/>
    </location>
</feature>
<accession>A0AAP3CSV8</accession>
<dbReference type="AlphaFoldDB" id="A0AAP3CSV8"/>
<dbReference type="EMBL" id="JALAQA010000007">
    <property type="protein sequence ID" value="MCY8510524.1"/>
    <property type="molecule type" value="Genomic_DNA"/>
</dbReference>
<keyword evidence="4" id="KW-0732">Signal</keyword>
<gene>
    <name evidence="9" type="ORF">MOD07_13375</name>
</gene>
<dbReference type="InterPro" id="IPR008334">
    <property type="entry name" value="5'-Nucleotdase_C"/>
</dbReference>
<dbReference type="Pfam" id="PF00565">
    <property type="entry name" value="SNase"/>
    <property type="match status" value="1"/>
</dbReference>
<dbReference type="InterPro" id="IPR036907">
    <property type="entry name" value="5'-Nucleotdase_C_sf"/>
</dbReference>
<dbReference type="GO" id="GO:0000166">
    <property type="term" value="F:nucleotide binding"/>
    <property type="evidence" value="ECO:0007669"/>
    <property type="project" value="InterPro"/>
</dbReference>
<evidence type="ECO:0000256" key="5">
    <source>
        <dbReference type="ARBA" id="ARBA00023088"/>
    </source>
</evidence>
<dbReference type="InterPro" id="IPR016071">
    <property type="entry name" value="Staphylococal_nuclease_OB-fold"/>
</dbReference>
<keyword evidence="2" id="KW-0134">Cell wall</keyword>
<dbReference type="GO" id="GO:0008768">
    <property type="term" value="F:UDP-sugar diphosphatase activity"/>
    <property type="evidence" value="ECO:0007669"/>
    <property type="project" value="TreeGrafter"/>
</dbReference>
<keyword evidence="5" id="KW-0572">Peptidoglycan-anchor</keyword>
<keyword evidence="7" id="KW-0472">Membrane</keyword>
<dbReference type="FunFam" id="3.60.21.10:FF:000052">
    <property type="entry name" value="Endonuclease YhcR"/>
    <property type="match status" value="1"/>
</dbReference>
<dbReference type="Gene3D" id="3.60.21.10">
    <property type="match status" value="1"/>
</dbReference>
<dbReference type="InterPro" id="IPR035437">
    <property type="entry name" value="SNase_OB-fold_sf"/>
</dbReference>
<dbReference type="InterPro" id="IPR019931">
    <property type="entry name" value="LPXTG_anchor"/>
</dbReference>
<dbReference type="PRINTS" id="PR01607">
    <property type="entry name" value="APYRASEFAMLY"/>
</dbReference>
<dbReference type="InterPro" id="IPR029052">
    <property type="entry name" value="Metallo-depent_PP-like"/>
</dbReference>
<dbReference type="Gene3D" id="2.40.50.90">
    <property type="match status" value="1"/>
</dbReference>
<evidence type="ECO:0000256" key="2">
    <source>
        <dbReference type="ARBA" id="ARBA00022512"/>
    </source>
</evidence>
<protein>
    <submittedName>
        <fullName evidence="9">5'-nucleotidase C-terminal domain-containing protein</fullName>
    </submittedName>
</protein>
<dbReference type="PROSITE" id="PS50830">
    <property type="entry name" value="TNASE_3"/>
    <property type="match status" value="1"/>
</dbReference>
<reference evidence="9" key="1">
    <citation type="submission" date="2022-02" db="EMBL/GenBank/DDBJ databases">
        <title>Crop Bioprotection Bacillus Genome Sequencing.</title>
        <authorList>
            <person name="Dunlap C."/>
        </authorList>
    </citation>
    <scope>NUCLEOTIDE SEQUENCE</scope>
    <source>
        <strain evidence="9">CK3O2B-54A</strain>
    </source>
</reference>
<dbReference type="SUPFAM" id="SSF56300">
    <property type="entry name" value="Metallo-dependent phosphatases"/>
    <property type="match status" value="1"/>
</dbReference>
<dbReference type="InterPro" id="IPR004843">
    <property type="entry name" value="Calcineurin-like_PHP"/>
</dbReference>
<dbReference type="NCBIfam" id="TIGR01167">
    <property type="entry name" value="LPXTG_anchor"/>
    <property type="match status" value="1"/>
</dbReference>
<evidence type="ECO:0000259" key="8">
    <source>
        <dbReference type="PROSITE" id="PS50830"/>
    </source>
</evidence>
<dbReference type="SMART" id="SM00318">
    <property type="entry name" value="SNc"/>
    <property type="match status" value="1"/>
</dbReference>
<keyword evidence="7" id="KW-0812">Transmembrane</keyword>
<evidence type="ECO:0000256" key="6">
    <source>
        <dbReference type="SAM" id="MobiDB-lite"/>
    </source>
</evidence>
<dbReference type="GO" id="GO:0009166">
    <property type="term" value="P:nucleotide catabolic process"/>
    <property type="evidence" value="ECO:0007669"/>
    <property type="project" value="InterPro"/>
</dbReference>
<feature type="transmembrane region" description="Helical" evidence="7">
    <location>
        <begin position="1162"/>
        <end position="1182"/>
    </location>
</feature>
<dbReference type="SUPFAM" id="SSF50199">
    <property type="entry name" value="Staphylococcal nuclease"/>
    <property type="match status" value="1"/>
</dbReference>
<dbReference type="GO" id="GO:0030288">
    <property type="term" value="C:outer membrane-bounded periplasmic space"/>
    <property type="evidence" value="ECO:0007669"/>
    <property type="project" value="TreeGrafter"/>
</dbReference>
<keyword evidence="3" id="KW-0964">Secreted</keyword>
<dbReference type="Pfam" id="PF00746">
    <property type="entry name" value="Gram_pos_anchor"/>
    <property type="match status" value="1"/>
</dbReference>
<dbReference type="Proteomes" id="UP001075387">
    <property type="component" value="Unassembled WGS sequence"/>
</dbReference>
<dbReference type="CDD" id="cd07412">
    <property type="entry name" value="MPP_YhcR_N"/>
    <property type="match status" value="1"/>
</dbReference>
<dbReference type="GO" id="GO:0008253">
    <property type="term" value="F:5'-nucleotidase activity"/>
    <property type="evidence" value="ECO:0007669"/>
    <property type="project" value="TreeGrafter"/>
</dbReference>
<evidence type="ECO:0000256" key="7">
    <source>
        <dbReference type="SAM" id="Phobius"/>
    </source>
</evidence>
<evidence type="ECO:0000256" key="4">
    <source>
        <dbReference type="ARBA" id="ARBA00022729"/>
    </source>
</evidence>